<dbReference type="GO" id="GO:0004386">
    <property type="term" value="F:helicase activity"/>
    <property type="evidence" value="ECO:0007669"/>
    <property type="project" value="UniProtKB-KW"/>
</dbReference>
<protein>
    <submittedName>
        <fullName evidence="7">DEAD/DEAH box helicase</fullName>
    </submittedName>
</protein>
<dbReference type="Proteomes" id="UP000501367">
    <property type="component" value="Chromosome"/>
</dbReference>
<evidence type="ECO:0000259" key="5">
    <source>
        <dbReference type="PROSITE" id="PS51192"/>
    </source>
</evidence>
<sequence length="1049" mass="117195">MKPERASRVLLGVTRSKAKMYEYNVPPEHHIDINSDPSKLLILSIATLGEVCLAVNATDTPAERLAELKADLQFSAQFFDSYLQSKLDVEIDPYLILLASASYYLCDLPGSSTVLIRKLSPDCPYLEASHLEDLLHWLLVGDFSIYFTDAREKYRSSIIGISQKLSAYYSTGDGVSGVEMELVALRDKAYDIGSDRELLFADVICAIVKFRLKNSSWILLPRFSGLPKESWSGYLAKDDAIKELWPSQRLLGEEGVLKDSSAVIQMPTSAGKTKSIELIIRSAFLSARANLVIVVAPFKALCQEIRSDLSRSFDGEVVSIDGVSDVPQMDFSEFDLDGFLDLDFSSLETDSILVLTPEKLMYILRQTPELAEQIGVVIYDEGHQFDSGPRGVTYELLLSSLKSLIPKDAQTILISAVINNSHAIGSWLNGDDGINANGASILSTYRTVAFASWKDSLGRLEFVEQNNTDEKTFFVPRVIEKYQLSLNSRERADRFFPDKADGKSIAIYLGLKLVPNGSVAIFCGVKAAVLTLAKVAVDIYLRSLPIPKPSEYSDKVEVEKLLNLHKVHLGKDSETTKCSALGIYSHSSNTPQGLRVAIEYAMQKSLIKFVICTSTLAQGVNLPIRYLLITSIYQAGKPIKVRDFHNLIGRAGRSGMYTEGSIIFADPDIFDMKSSDKGRWKWAEFKRVLNFENSEPCTSSILNILEPFKSVDGKHSFTLDPIEYLERYLDSPSELVKQLVDAANFGSHLKFTVESVLDQSEQKANIIASIEGYLLAHWDDTKEAFGENGAVHLAQQTLAYNLSSEIDKKTILSVFDLIAKNIEKKCPLEVERRAFGKTLFGLTQAQEIKDWLTSNIHLLERCTSESEALDLLWPFVYSQSNSKSIRKIESSDNLRSLVSEWIKGIPYHELRTHLVKAGSKLIWGSKRRELSNEHVIEACESGVAYDGTLLLGSVIELLKLIKPDVNQQLIDNLSNLQKKLRYGLPSVDAIQLYEMGVTDRHVSQVLSNALVQSNDSINIRIKNSEEILINCVKDFPLYYQDFIERTLSS</sequence>
<evidence type="ECO:0000313" key="8">
    <source>
        <dbReference type="Proteomes" id="UP000501367"/>
    </source>
</evidence>
<dbReference type="InterPro" id="IPR011545">
    <property type="entry name" value="DEAD/DEAH_box_helicase_dom"/>
</dbReference>
<dbReference type="PANTHER" id="PTHR47961">
    <property type="entry name" value="DNA POLYMERASE THETA, PUTATIVE (AFU_ORTHOLOGUE AFUA_1G05260)-RELATED"/>
    <property type="match status" value="1"/>
</dbReference>
<organism evidence="7 8">
    <name type="scientific">Pseudomonas umsongensis</name>
    <dbReference type="NCBI Taxonomy" id="198618"/>
    <lineage>
        <taxon>Bacteria</taxon>
        <taxon>Pseudomonadati</taxon>
        <taxon>Pseudomonadota</taxon>
        <taxon>Gammaproteobacteria</taxon>
        <taxon>Pseudomonadales</taxon>
        <taxon>Pseudomonadaceae</taxon>
        <taxon>Pseudomonas</taxon>
    </lineage>
</organism>
<dbReference type="Gene3D" id="3.40.50.300">
    <property type="entry name" value="P-loop containing nucleotide triphosphate hydrolases"/>
    <property type="match status" value="2"/>
</dbReference>
<evidence type="ECO:0000313" key="7">
    <source>
        <dbReference type="EMBL" id="QJC81105.1"/>
    </source>
</evidence>
<evidence type="ECO:0000256" key="2">
    <source>
        <dbReference type="ARBA" id="ARBA00022801"/>
    </source>
</evidence>
<dbReference type="GO" id="GO:0005524">
    <property type="term" value="F:ATP binding"/>
    <property type="evidence" value="ECO:0007669"/>
    <property type="project" value="UniProtKB-KW"/>
</dbReference>
<feature type="domain" description="Helicase ATP-binding" evidence="5">
    <location>
        <begin position="253"/>
        <end position="436"/>
    </location>
</feature>
<dbReference type="InterPro" id="IPR050474">
    <property type="entry name" value="Hel308_SKI2-like"/>
</dbReference>
<dbReference type="SMART" id="SM00490">
    <property type="entry name" value="HELICc"/>
    <property type="match status" value="1"/>
</dbReference>
<proteinExistence type="predicted"/>
<dbReference type="InterPro" id="IPR027417">
    <property type="entry name" value="P-loop_NTPase"/>
</dbReference>
<name>A0AAE7DGM6_9PSED</name>
<feature type="domain" description="Helicase C-terminal" evidence="6">
    <location>
        <begin position="524"/>
        <end position="705"/>
    </location>
</feature>
<evidence type="ECO:0000256" key="1">
    <source>
        <dbReference type="ARBA" id="ARBA00022741"/>
    </source>
</evidence>
<dbReference type="PROSITE" id="PS51194">
    <property type="entry name" value="HELICASE_CTER"/>
    <property type="match status" value="1"/>
</dbReference>
<evidence type="ECO:0000256" key="4">
    <source>
        <dbReference type="ARBA" id="ARBA00022840"/>
    </source>
</evidence>
<evidence type="ECO:0000259" key="6">
    <source>
        <dbReference type="PROSITE" id="PS51194"/>
    </source>
</evidence>
<gene>
    <name evidence="7" type="ORF">HGP31_23355</name>
</gene>
<dbReference type="SUPFAM" id="SSF52540">
    <property type="entry name" value="P-loop containing nucleoside triphosphate hydrolases"/>
    <property type="match status" value="1"/>
</dbReference>
<dbReference type="InterPro" id="IPR014001">
    <property type="entry name" value="Helicase_ATP-bd"/>
</dbReference>
<keyword evidence="4" id="KW-0067">ATP-binding</keyword>
<dbReference type="AlphaFoldDB" id="A0AAE7DGM6"/>
<dbReference type="InterPro" id="IPR001650">
    <property type="entry name" value="Helicase_C-like"/>
</dbReference>
<evidence type="ECO:0000256" key="3">
    <source>
        <dbReference type="ARBA" id="ARBA00022806"/>
    </source>
</evidence>
<dbReference type="GO" id="GO:0003676">
    <property type="term" value="F:nucleic acid binding"/>
    <property type="evidence" value="ECO:0007669"/>
    <property type="project" value="InterPro"/>
</dbReference>
<dbReference type="KEGG" id="pum:HGP31_23355"/>
<dbReference type="Pfam" id="PF00270">
    <property type="entry name" value="DEAD"/>
    <property type="match status" value="1"/>
</dbReference>
<accession>A0AAE7DGM6</accession>
<dbReference type="PANTHER" id="PTHR47961:SF10">
    <property type="entry name" value="ATP-DEPENDENT DNA HELICASE HEL308"/>
    <property type="match status" value="1"/>
</dbReference>
<keyword evidence="3 7" id="KW-0347">Helicase</keyword>
<dbReference type="EMBL" id="CP051487">
    <property type="protein sequence ID" value="QJC81105.1"/>
    <property type="molecule type" value="Genomic_DNA"/>
</dbReference>
<keyword evidence="1" id="KW-0547">Nucleotide-binding</keyword>
<dbReference type="GeneID" id="72196559"/>
<dbReference type="RefSeq" id="WP_168758765.1">
    <property type="nucleotide sequence ID" value="NZ_CP051487.1"/>
</dbReference>
<reference evidence="7 8" key="1">
    <citation type="submission" date="2020-04" db="EMBL/GenBank/DDBJ databases">
        <authorList>
            <person name="Yao Y."/>
            <person name="He Z."/>
        </authorList>
    </citation>
    <scope>NUCLEOTIDE SEQUENCE [LARGE SCALE GENOMIC DNA]</scope>
    <source>
        <strain evidence="7 8">CY-1</strain>
    </source>
</reference>
<keyword evidence="2" id="KW-0378">Hydrolase</keyword>
<dbReference type="GO" id="GO:0016787">
    <property type="term" value="F:hydrolase activity"/>
    <property type="evidence" value="ECO:0007669"/>
    <property type="project" value="UniProtKB-KW"/>
</dbReference>
<dbReference type="PROSITE" id="PS51192">
    <property type="entry name" value="HELICASE_ATP_BIND_1"/>
    <property type="match status" value="1"/>
</dbReference>
<dbReference type="SMART" id="SM00487">
    <property type="entry name" value="DEXDc"/>
    <property type="match status" value="1"/>
</dbReference>